<protein>
    <submittedName>
        <fullName evidence="2">Uncharacterized protein</fullName>
    </submittedName>
</protein>
<evidence type="ECO:0000313" key="2">
    <source>
        <dbReference type="EMBL" id="PTQ28319.1"/>
    </source>
</evidence>
<evidence type="ECO:0000256" key="1">
    <source>
        <dbReference type="SAM" id="MobiDB-lite"/>
    </source>
</evidence>
<sequence>MTSHHESSGGRRRRRKKRSNEIWGNPKLGQHKSMESCGLTQKGCEHASKGQGCSLHRRHVYPTLPLVHPLLSRHLCAHFQYFSPSSTVPTDSFLEITRMGGFQGVV</sequence>
<name>A0A2R6W380_MARPO</name>
<reference evidence="3" key="1">
    <citation type="journal article" date="2017" name="Cell">
        <title>Insights into land plant evolution garnered from the Marchantia polymorpha genome.</title>
        <authorList>
            <person name="Bowman J.L."/>
            <person name="Kohchi T."/>
            <person name="Yamato K.T."/>
            <person name="Jenkins J."/>
            <person name="Shu S."/>
            <person name="Ishizaki K."/>
            <person name="Yamaoka S."/>
            <person name="Nishihama R."/>
            <person name="Nakamura Y."/>
            <person name="Berger F."/>
            <person name="Adam C."/>
            <person name="Aki S.S."/>
            <person name="Althoff F."/>
            <person name="Araki T."/>
            <person name="Arteaga-Vazquez M.A."/>
            <person name="Balasubrmanian S."/>
            <person name="Barry K."/>
            <person name="Bauer D."/>
            <person name="Boehm C.R."/>
            <person name="Briginshaw L."/>
            <person name="Caballero-Perez J."/>
            <person name="Catarino B."/>
            <person name="Chen F."/>
            <person name="Chiyoda S."/>
            <person name="Chovatia M."/>
            <person name="Davies K.M."/>
            <person name="Delmans M."/>
            <person name="Demura T."/>
            <person name="Dierschke T."/>
            <person name="Dolan L."/>
            <person name="Dorantes-Acosta A.E."/>
            <person name="Eklund D.M."/>
            <person name="Florent S.N."/>
            <person name="Flores-Sandoval E."/>
            <person name="Fujiyama A."/>
            <person name="Fukuzawa H."/>
            <person name="Galik B."/>
            <person name="Grimanelli D."/>
            <person name="Grimwood J."/>
            <person name="Grossniklaus U."/>
            <person name="Hamada T."/>
            <person name="Haseloff J."/>
            <person name="Hetherington A.J."/>
            <person name="Higo A."/>
            <person name="Hirakawa Y."/>
            <person name="Hundley H.N."/>
            <person name="Ikeda Y."/>
            <person name="Inoue K."/>
            <person name="Inoue S.I."/>
            <person name="Ishida S."/>
            <person name="Jia Q."/>
            <person name="Kakita M."/>
            <person name="Kanazawa T."/>
            <person name="Kawai Y."/>
            <person name="Kawashima T."/>
            <person name="Kennedy M."/>
            <person name="Kinose K."/>
            <person name="Kinoshita T."/>
            <person name="Kohara Y."/>
            <person name="Koide E."/>
            <person name="Komatsu K."/>
            <person name="Kopischke S."/>
            <person name="Kubo M."/>
            <person name="Kyozuka J."/>
            <person name="Lagercrantz U."/>
            <person name="Lin S.S."/>
            <person name="Lindquist E."/>
            <person name="Lipzen A.M."/>
            <person name="Lu C.W."/>
            <person name="De Luna E."/>
            <person name="Martienssen R.A."/>
            <person name="Minamino N."/>
            <person name="Mizutani M."/>
            <person name="Mizutani M."/>
            <person name="Mochizuki N."/>
            <person name="Monte I."/>
            <person name="Mosher R."/>
            <person name="Nagasaki H."/>
            <person name="Nakagami H."/>
            <person name="Naramoto S."/>
            <person name="Nishitani K."/>
            <person name="Ohtani M."/>
            <person name="Okamoto T."/>
            <person name="Okumura M."/>
            <person name="Phillips J."/>
            <person name="Pollak B."/>
            <person name="Reinders A."/>
            <person name="Rovekamp M."/>
            <person name="Sano R."/>
            <person name="Sawa S."/>
            <person name="Schmid M.W."/>
            <person name="Shirakawa M."/>
            <person name="Solano R."/>
            <person name="Spunde A."/>
            <person name="Suetsugu N."/>
            <person name="Sugano S."/>
            <person name="Sugiyama A."/>
            <person name="Sun R."/>
            <person name="Suzuki Y."/>
            <person name="Takenaka M."/>
            <person name="Takezawa D."/>
            <person name="Tomogane H."/>
            <person name="Tsuzuki M."/>
            <person name="Ueda T."/>
            <person name="Umeda M."/>
            <person name="Ward J.M."/>
            <person name="Watanabe Y."/>
            <person name="Yazaki K."/>
            <person name="Yokoyama R."/>
            <person name="Yoshitake Y."/>
            <person name="Yotsui I."/>
            <person name="Zachgo S."/>
            <person name="Schmutz J."/>
        </authorList>
    </citation>
    <scope>NUCLEOTIDE SEQUENCE [LARGE SCALE GENOMIC DNA]</scope>
    <source>
        <strain evidence="3">Tak-1</strain>
    </source>
</reference>
<proteinExistence type="predicted"/>
<accession>A0A2R6W380</accession>
<keyword evidence="3" id="KW-1185">Reference proteome</keyword>
<dbReference type="EMBL" id="KZ772837">
    <property type="protein sequence ID" value="PTQ28319.1"/>
    <property type="molecule type" value="Genomic_DNA"/>
</dbReference>
<dbReference type="Gramene" id="Mp6g05280.1">
    <property type="protein sequence ID" value="Mp6g05280.1.cds"/>
    <property type="gene ID" value="Mp6g05280"/>
</dbReference>
<dbReference type="AlphaFoldDB" id="A0A2R6W380"/>
<evidence type="ECO:0000313" key="3">
    <source>
        <dbReference type="Proteomes" id="UP000244005"/>
    </source>
</evidence>
<organism evidence="2 3">
    <name type="scientific">Marchantia polymorpha</name>
    <name type="common">Common liverwort</name>
    <name type="synonym">Marchantia aquatica</name>
    <dbReference type="NCBI Taxonomy" id="3197"/>
    <lineage>
        <taxon>Eukaryota</taxon>
        <taxon>Viridiplantae</taxon>
        <taxon>Streptophyta</taxon>
        <taxon>Embryophyta</taxon>
        <taxon>Marchantiophyta</taxon>
        <taxon>Marchantiopsida</taxon>
        <taxon>Marchantiidae</taxon>
        <taxon>Marchantiales</taxon>
        <taxon>Marchantiaceae</taxon>
        <taxon>Marchantia</taxon>
    </lineage>
</organism>
<gene>
    <name evidence="2" type="ORF">MARPO_0167s0011</name>
</gene>
<feature type="region of interest" description="Disordered" evidence="1">
    <location>
        <begin position="1"/>
        <end position="29"/>
    </location>
</feature>
<dbReference type="Proteomes" id="UP000244005">
    <property type="component" value="Unassembled WGS sequence"/>
</dbReference>